<feature type="domain" description="Glycine transporter" evidence="9">
    <location>
        <begin position="98"/>
        <end position="170"/>
    </location>
</feature>
<protein>
    <submittedName>
        <fullName evidence="10">Membrane protein</fullName>
    </submittedName>
</protein>
<dbReference type="STRING" id="1437609.BCAL_0298"/>
<organism evidence="10 11">
    <name type="scientific">Bifidobacterium callitrichos DSM 23973</name>
    <dbReference type="NCBI Taxonomy" id="1437609"/>
    <lineage>
        <taxon>Bacteria</taxon>
        <taxon>Bacillati</taxon>
        <taxon>Actinomycetota</taxon>
        <taxon>Actinomycetes</taxon>
        <taxon>Bifidobacteriales</taxon>
        <taxon>Bifidobacteriaceae</taxon>
        <taxon>Bifidobacterium</taxon>
    </lineage>
</organism>
<dbReference type="Pfam" id="PF03458">
    <property type="entry name" value="Gly_transporter"/>
    <property type="match status" value="2"/>
</dbReference>
<sequence length="262" mass="28303">MQLALESNMFFMLVEYLAVFCCGLVGGLAAVHKNYDLFAILVTAWLTALGGGILRDVLLEVPPVGITDRWSVLSALASGVAIAVLHLEVDKLKWSMLTLDALALGLFAVIGTSKAMYLGASGMTSVFLGMATALGGGLVRDMLLNDVPMIIRDKHWYAVPSAVGCIIDVFVCKGRMAGLLNAEQEIALDLVIIALVVGMRLSSVIFNIKLPGAMERHTVYLPGEARYLRRPDITPHKTDKKTDKTGQGRRTGRDDKSRRGGD</sequence>
<dbReference type="PANTHER" id="PTHR30506">
    <property type="entry name" value="INNER MEMBRANE PROTEIN"/>
    <property type="match status" value="1"/>
</dbReference>
<reference evidence="10 11" key="1">
    <citation type="submission" date="2014-03" db="EMBL/GenBank/DDBJ databases">
        <title>Genomics of Bifidobacteria.</title>
        <authorList>
            <person name="Ventura M."/>
            <person name="Milani C."/>
            <person name="Lugli G.A."/>
        </authorList>
    </citation>
    <scope>NUCLEOTIDE SEQUENCE [LARGE SCALE GENOMIC DNA]</scope>
    <source>
        <strain evidence="10 11">DSM 23973</strain>
    </source>
</reference>
<keyword evidence="5 8" id="KW-1133">Transmembrane helix</keyword>
<accession>A0A087AD42</accession>
<proteinExistence type="inferred from homology"/>
<feature type="transmembrane region" description="Helical" evidence="8">
    <location>
        <begin position="37"/>
        <end position="58"/>
    </location>
</feature>
<dbReference type="RefSeq" id="WP_052118929.1">
    <property type="nucleotide sequence ID" value="NZ_JDUV01000001.1"/>
</dbReference>
<evidence type="ECO:0000256" key="1">
    <source>
        <dbReference type="ARBA" id="ARBA00004651"/>
    </source>
</evidence>
<keyword evidence="4 8" id="KW-0812">Transmembrane</keyword>
<dbReference type="InterPro" id="IPR005115">
    <property type="entry name" value="Gly_transporter"/>
</dbReference>
<dbReference type="PANTHER" id="PTHR30506:SF3">
    <property type="entry name" value="UPF0126 INNER MEMBRANE PROTEIN YADS-RELATED"/>
    <property type="match status" value="1"/>
</dbReference>
<dbReference type="AlphaFoldDB" id="A0A087AD42"/>
<evidence type="ECO:0000256" key="4">
    <source>
        <dbReference type="ARBA" id="ARBA00022692"/>
    </source>
</evidence>
<feature type="transmembrane region" description="Helical" evidence="8">
    <location>
        <begin position="117"/>
        <end position="139"/>
    </location>
</feature>
<dbReference type="eggNOG" id="COG2860">
    <property type="taxonomic scope" value="Bacteria"/>
</dbReference>
<comment type="similarity">
    <text evidence="2">Belongs to the UPF0126 family.</text>
</comment>
<evidence type="ECO:0000259" key="9">
    <source>
        <dbReference type="Pfam" id="PF03458"/>
    </source>
</evidence>
<dbReference type="GO" id="GO:0005886">
    <property type="term" value="C:plasma membrane"/>
    <property type="evidence" value="ECO:0007669"/>
    <property type="project" value="UniProtKB-SubCell"/>
</dbReference>
<dbReference type="EMBL" id="JGYS01000001">
    <property type="protein sequence ID" value="KFI56692.1"/>
    <property type="molecule type" value="Genomic_DNA"/>
</dbReference>
<evidence type="ECO:0000256" key="2">
    <source>
        <dbReference type="ARBA" id="ARBA00008193"/>
    </source>
</evidence>
<evidence type="ECO:0000256" key="8">
    <source>
        <dbReference type="SAM" id="Phobius"/>
    </source>
</evidence>
<feature type="region of interest" description="Disordered" evidence="7">
    <location>
        <begin position="231"/>
        <end position="262"/>
    </location>
</feature>
<evidence type="ECO:0000313" key="11">
    <source>
        <dbReference type="Proteomes" id="UP000029072"/>
    </source>
</evidence>
<evidence type="ECO:0000256" key="5">
    <source>
        <dbReference type="ARBA" id="ARBA00022989"/>
    </source>
</evidence>
<evidence type="ECO:0000256" key="7">
    <source>
        <dbReference type="SAM" id="MobiDB-lite"/>
    </source>
</evidence>
<dbReference type="Proteomes" id="UP000029072">
    <property type="component" value="Unassembled WGS sequence"/>
</dbReference>
<feature type="transmembrane region" description="Helical" evidence="8">
    <location>
        <begin position="12"/>
        <end position="31"/>
    </location>
</feature>
<evidence type="ECO:0000256" key="3">
    <source>
        <dbReference type="ARBA" id="ARBA00022475"/>
    </source>
</evidence>
<keyword evidence="3" id="KW-1003">Cell membrane</keyword>
<feature type="transmembrane region" description="Helical" evidence="8">
    <location>
        <begin position="186"/>
        <end position="208"/>
    </location>
</feature>
<evidence type="ECO:0000313" key="10">
    <source>
        <dbReference type="EMBL" id="KFI56692.1"/>
    </source>
</evidence>
<feature type="transmembrane region" description="Helical" evidence="8">
    <location>
        <begin position="70"/>
        <end position="87"/>
    </location>
</feature>
<evidence type="ECO:0000256" key="6">
    <source>
        <dbReference type="ARBA" id="ARBA00023136"/>
    </source>
</evidence>
<comment type="caution">
    <text evidence="10">The sequence shown here is derived from an EMBL/GenBank/DDBJ whole genome shotgun (WGS) entry which is preliminary data.</text>
</comment>
<keyword evidence="6 8" id="KW-0472">Membrane</keyword>
<comment type="subcellular location">
    <subcellularLocation>
        <location evidence="1">Cell membrane</location>
        <topology evidence="1">Multi-pass membrane protein</topology>
    </subcellularLocation>
</comment>
<feature type="domain" description="Glycine transporter" evidence="9">
    <location>
        <begin position="13"/>
        <end position="86"/>
    </location>
</feature>
<name>A0A087AD42_9BIFI</name>
<gene>
    <name evidence="10" type="ORF">BCAL_0298</name>
</gene>